<evidence type="ECO:0000313" key="2">
    <source>
        <dbReference type="EMBL" id="KAH9307515.1"/>
    </source>
</evidence>
<dbReference type="GO" id="GO:0003700">
    <property type="term" value="F:DNA-binding transcription factor activity"/>
    <property type="evidence" value="ECO:0007669"/>
    <property type="project" value="InterPro"/>
</dbReference>
<evidence type="ECO:0000313" key="3">
    <source>
        <dbReference type="Proteomes" id="UP000824469"/>
    </source>
</evidence>
<organism evidence="2 3">
    <name type="scientific">Taxus chinensis</name>
    <name type="common">Chinese yew</name>
    <name type="synonym">Taxus wallichiana var. chinensis</name>
    <dbReference type="NCBI Taxonomy" id="29808"/>
    <lineage>
        <taxon>Eukaryota</taxon>
        <taxon>Viridiplantae</taxon>
        <taxon>Streptophyta</taxon>
        <taxon>Embryophyta</taxon>
        <taxon>Tracheophyta</taxon>
        <taxon>Spermatophyta</taxon>
        <taxon>Pinopsida</taxon>
        <taxon>Pinidae</taxon>
        <taxon>Conifers II</taxon>
        <taxon>Cupressales</taxon>
        <taxon>Taxaceae</taxon>
        <taxon>Taxus</taxon>
    </lineage>
</organism>
<dbReference type="EMBL" id="JAHRHJ020000007">
    <property type="protein sequence ID" value="KAH9307515.1"/>
    <property type="molecule type" value="Genomic_DNA"/>
</dbReference>
<dbReference type="InterPro" id="IPR002487">
    <property type="entry name" value="TF_Kbox"/>
</dbReference>
<dbReference type="PROSITE" id="PS51297">
    <property type="entry name" value="K_BOX"/>
    <property type="match status" value="1"/>
</dbReference>
<dbReference type="Proteomes" id="UP000824469">
    <property type="component" value="Unassembled WGS sequence"/>
</dbReference>
<feature type="domain" description="K-box" evidence="1">
    <location>
        <begin position="30"/>
        <end position="135"/>
    </location>
</feature>
<protein>
    <recommendedName>
        <fullName evidence="1">K-box domain-containing protein</fullName>
    </recommendedName>
</protein>
<dbReference type="Pfam" id="PF01486">
    <property type="entry name" value="K-box"/>
    <property type="match status" value="1"/>
</dbReference>
<sequence>MERTIQKYKDIHAQKMHPDGLFTDPRVQNLEYLLDEARKLRHQSDSLANSISQLMGDSLQSLSISDLQNLEMRMGKGLACVRTTKEELLFEQIENLQTRIEGIEGCTTGFQCFSQNDIQNVQKRNLEKSPQCSSSNGVAIQTALQL</sequence>
<dbReference type="GO" id="GO:0005634">
    <property type="term" value="C:nucleus"/>
    <property type="evidence" value="ECO:0007669"/>
    <property type="project" value="InterPro"/>
</dbReference>
<keyword evidence="3" id="KW-1185">Reference proteome</keyword>
<feature type="non-terminal residue" evidence="2">
    <location>
        <position position="146"/>
    </location>
</feature>
<name>A0AA38FP92_TAXCH</name>
<evidence type="ECO:0000259" key="1">
    <source>
        <dbReference type="PROSITE" id="PS51297"/>
    </source>
</evidence>
<proteinExistence type="predicted"/>
<gene>
    <name evidence="2" type="ORF">KI387_035426</name>
</gene>
<reference evidence="2 3" key="1">
    <citation type="journal article" date="2021" name="Nat. Plants">
        <title>The Taxus genome provides insights into paclitaxel biosynthesis.</title>
        <authorList>
            <person name="Xiong X."/>
            <person name="Gou J."/>
            <person name="Liao Q."/>
            <person name="Li Y."/>
            <person name="Zhou Q."/>
            <person name="Bi G."/>
            <person name="Li C."/>
            <person name="Du R."/>
            <person name="Wang X."/>
            <person name="Sun T."/>
            <person name="Guo L."/>
            <person name="Liang H."/>
            <person name="Lu P."/>
            <person name="Wu Y."/>
            <person name="Zhang Z."/>
            <person name="Ro D.K."/>
            <person name="Shang Y."/>
            <person name="Huang S."/>
            <person name="Yan J."/>
        </authorList>
    </citation>
    <scope>NUCLEOTIDE SEQUENCE [LARGE SCALE GENOMIC DNA]</scope>
    <source>
        <strain evidence="2">Ta-2019</strain>
    </source>
</reference>
<comment type="caution">
    <text evidence="2">The sequence shown here is derived from an EMBL/GenBank/DDBJ whole genome shotgun (WGS) entry which is preliminary data.</text>
</comment>
<dbReference type="AlphaFoldDB" id="A0AA38FP92"/>
<accession>A0AA38FP92</accession>